<dbReference type="InterPro" id="IPR050525">
    <property type="entry name" value="ECM_Assembly_Org"/>
</dbReference>
<keyword evidence="5" id="KW-1185">Reference proteome</keyword>
<dbReference type="PROSITE" id="PS50234">
    <property type="entry name" value="VWFA"/>
    <property type="match status" value="2"/>
</dbReference>
<dbReference type="SUPFAM" id="SSF69848">
    <property type="entry name" value="LCCL domain"/>
    <property type="match status" value="1"/>
</dbReference>
<dbReference type="eggNOG" id="KOG1216">
    <property type="taxonomic scope" value="Eukaryota"/>
</dbReference>
<dbReference type="PANTHER" id="PTHR24020">
    <property type="entry name" value="COLLAGEN ALPHA"/>
    <property type="match status" value="1"/>
</dbReference>
<keyword evidence="1" id="KW-0325">Glycoprotein</keyword>
<dbReference type="GeneID" id="103111686"/>
<dbReference type="SMART" id="SM00603">
    <property type="entry name" value="LCCL"/>
    <property type="match status" value="1"/>
</dbReference>
<feature type="region of interest" description="Disordered" evidence="2">
    <location>
        <begin position="198"/>
        <end position="247"/>
    </location>
</feature>
<dbReference type="InParanoid" id="A0A1S3W8L5"/>
<dbReference type="GO" id="GO:0005576">
    <property type="term" value="C:extracellular region"/>
    <property type="evidence" value="ECO:0007669"/>
    <property type="project" value="UniProtKB-SubCell"/>
</dbReference>
<dbReference type="CDD" id="cd01472">
    <property type="entry name" value="vWA_collagen"/>
    <property type="match status" value="2"/>
</dbReference>
<dbReference type="RefSeq" id="XP_016042700.2">
    <property type="nucleotide sequence ID" value="XM_016187214.2"/>
</dbReference>
<evidence type="ECO:0000313" key="6">
    <source>
        <dbReference type="RefSeq" id="XP_016042700.2"/>
    </source>
</evidence>
<feature type="domain" description="LCCL" evidence="4">
    <location>
        <begin position="40"/>
        <end position="134"/>
    </location>
</feature>
<dbReference type="Gene3D" id="3.40.50.410">
    <property type="entry name" value="von Willebrand factor, type A domain"/>
    <property type="match status" value="2"/>
</dbReference>
<dbReference type="Pfam" id="PF03815">
    <property type="entry name" value="LCCL"/>
    <property type="match status" value="1"/>
</dbReference>
<dbReference type="Proteomes" id="UP001652624">
    <property type="component" value="Chromosome 3"/>
</dbReference>
<evidence type="ECO:0000256" key="2">
    <source>
        <dbReference type="SAM" id="MobiDB-lite"/>
    </source>
</evidence>
<accession>A0A1S3W8L5</accession>
<protein>
    <submittedName>
        <fullName evidence="6">Vitrin</fullName>
    </submittedName>
</protein>
<dbReference type="InterPro" id="IPR004043">
    <property type="entry name" value="LCCL"/>
</dbReference>
<proteinExistence type="predicted"/>
<dbReference type="CTD" id="5212"/>
<dbReference type="PANTHER" id="PTHR24020:SF23">
    <property type="entry name" value="VITRIN"/>
    <property type="match status" value="1"/>
</dbReference>
<feature type="domain" description="VWFA" evidence="3">
    <location>
        <begin position="456"/>
        <end position="629"/>
    </location>
</feature>
<evidence type="ECO:0000313" key="5">
    <source>
        <dbReference type="Proteomes" id="UP001652624"/>
    </source>
</evidence>
<dbReference type="PRINTS" id="PR00453">
    <property type="entry name" value="VWFADOMAIN"/>
</dbReference>
<dbReference type="GO" id="GO:0007605">
    <property type="term" value="P:sensory perception of sound"/>
    <property type="evidence" value="ECO:0007669"/>
    <property type="project" value="UniProtKB-ARBA"/>
</dbReference>
<evidence type="ECO:0000259" key="3">
    <source>
        <dbReference type="PROSITE" id="PS50234"/>
    </source>
</evidence>
<dbReference type="SMART" id="SM00327">
    <property type="entry name" value="VWA"/>
    <property type="match status" value="2"/>
</dbReference>
<dbReference type="Pfam" id="PF00092">
    <property type="entry name" value="VWA"/>
    <property type="match status" value="2"/>
</dbReference>
<dbReference type="SUPFAM" id="SSF53300">
    <property type="entry name" value="vWA-like"/>
    <property type="match status" value="2"/>
</dbReference>
<dbReference type="PROSITE" id="PS50820">
    <property type="entry name" value="LCCL"/>
    <property type="match status" value="1"/>
</dbReference>
<sequence>MELLALAMKTSVIEMFFVLLVTGVYSNKEATKKSKRPKFIAPQLPCEVKAGRITNAEFVVQCPAGCGDPQFQVYGTHIYASYSSVCSAAIHSGVIDDDSGGKVLVRKVAGQPGYRGSLSNSVQSLSLPRWRESFIVSEGKPPKSGAYPEVLTFSSSKSPWEMVTAGKCSKASQKPPSPRTAARPATLLQVLGSTASTPHTAIPTLSLPEGSPSTNPGPPARSPRSQESGFVPKEEQSMPTLEPVSQGDPNCKVDLAFVIDGSSSIGKRRFRIQKQFLAAAAQALDVGPEGPLLGVVQYGDSPAIQFDLKTHTNSRDLQVAIEKMGQRGGASNTGQAISFITKSFFSEAKGNRGGAPNVAVVLVDGWPSDRLEEASRQAREAGINVFFITVEGAVGDEKQLLVESNFAGKAACRPTSFFQLAVPSWSGLARSLRPLLQRVCAAERLTCSRTCLNSADLGFVLDGSSSLGPSRFGTVLQLAANLSRHFEVSAAGTRVGAVQYTYEQRLEFGFQEHPSKAAVLSALRNVGYWSGGTSTGAAIRFALDTLFRASGPSRTKLLVLVTDGRSYDDIRGPAKAAHQQGVIVYAIGVAWASLDELRIIASPPAKDHVFFVEEFEHLHQVVPRVMENICAEFNMQPRN</sequence>
<dbReference type="STRING" id="9365.ENSEEUP00000000568"/>
<dbReference type="GO" id="GO:0010811">
    <property type="term" value="P:positive regulation of cell-substrate adhesion"/>
    <property type="evidence" value="ECO:0007669"/>
    <property type="project" value="TreeGrafter"/>
</dbReference>
<dbReference type="Gene3D" id="2.170.130.20">
    <property type="entry name" value="LCCL-like domain"/>
    <property type="match status" value="1"/>
</dbReference>
<dbReference type="InterPro" id="IPR036465">
    <property type="entry name" value="vWFA_dom_sf"/>
</dbReference>
<dbReference type="OrthoDB" id="441660at2759"/>
<evidence type="ECO:0000259" key="4">
    <source>
        <dbReference type="PROSITE" id="PS50820"/>
    </source>
</evidence>
<dbReference type="GO" id="GO:0030198">
    <property type="term" value="P:extracellular matrix organization"/>
    <property type="evidence" value="ECO:0007669"/>
    <property type="project" value="TreeGrafter"/>
</dbReference>
<name>A0A1S3W8L5_ERIEU</name>
<feature type="domain" description="VWFA" evidence="3">
    <location>
        <begin position="254"/>
        <end position="439"/>
    </location>
</feature>
<gene>
    <name evidence="6" type="primary">VIT</name>
</gene>
<dbReference type="AlphaFoldDB" id="A0A1S3W8L5"/>
<dbReference type="InterPro" id="IPR002035">
    <property type="entry name" value="VWF_A"/>
</dbReference>
<dbReference type="InterPro" id="IPR036609">
    <property type="entry name" value="LCCL_sf"/>
</dbReference>
<dbReference type="FunCoup" id="A0A1S3W8L5">
    <property type="interactions" value="69"/>
</dbReference>
<reference evidence="6" key="1">
    <citation type="submission" date="2025-08" db="UniProtKB">
        <authorList>
            <consortium name="RefSeq"/>
        </authorList>
    </citation>
    <scope>IDENTIFICATION</scope>
</reference>
<organism evidence="5 6">
    <name type="scientific">Erinaceus europaeus</name>
    <name type="common">Western European hedgehog</name>
    <dbReference type="NCBI Taxonomy" id="9365"/>
    <lineage>
        <taxon>Eukaryota</taxon>
        <taxon>Metazoa</taxon>
        <taxon>Chordata</taxon>
        <taxon>Craniata</taxon>
        <taxon>Vertebrata</taxon>
        <taxon>Euteleostomi</taxon>
        <taxon>Mammalia</taxon>
        <taxon>Eutheria</taxon>
        <taxon>Laurasiatheria</taxon>
        <taxon>Eulipotyphla</taxon>
        <taxon>Erinaceidae</taxon>
        <taxon>Erinaceinae</taxon>
        <taxon>Erinaceus</taxon>
    </lineage>
</organism>
<dbReference type="GO" id="GO:0005614">
    <property type="term" value="C:interstitial matrix"/>
    <property type="evidence" value="ECO:0007669"/>
    <property type="project" value="TreeGrafter"/>
</dbReference>
<evidence type="ECO:0000256" key="1">
    <source>
        <dbReference type="ARBA" id="ARBA00023180"/>
    </source>
</evidence>